<evidence type="ECO:0000259" key="4">
    <source>
        <dbReference type="PROSITE" id="PS50893"/>
    </source>
</evidence>
<keyword evidence="2" id="KW-0547">Nucleotide-binding</keyword>
<evidence type="ECO:0000256" key="3">
    <source>
        <dbReference type="ARBA" id="ARBA00022840"/>
    </source>
</evidence>
<dbReference type="PANTHER" id="PTHR45772">
    <property type="entry name" value="CONSERVED COMPONENT OF ABC TRANSPORTER FOR NATURAL AMINO ACIDS-RELATED"/>
    <property type="match status" value="1"/>
</dbReference>
<dbReference type="Pfam" id="PF00005">
    <property type="entry name" value="ABC_tran"/>
    <property type="match status" value="1"/>
</dbReference>
<dbReference type="GO" id="GO:0005886">
    <property type="term" value="C:plasma membrane"/>
    <property type="evidence" value="ECO:0007669"/>
    <property type="project" value="TreeGrafter"/>
</dbReference>
<dbReference type="GO" id="GO:0016887">
    <property type="term" value="F:ATP hydrolysis activity"/>
    <property type="evidence" value="ECO:0007669"/>
    <property type="project" value="InterPro"/>
</dbReference>
<evidence type="ECO:0000256" key="2">
    <source>
        <dbReference type="ARBA" id="ARBA00022741"/>
    </source>
</evidence>
<accession>A0A967F1W2</accession>
<dbReference type="SMART" id="SM00382">
    <property type="entry name" value="AAA"/>
    <property type="match status" value="1"/>
</dbReference>
<evidence type="ECO:0000256" key="1">
    <source>
        <dbReference type="ARBA" id="ARBA00022448"/>
    </source>
</evidence>
<dbReference type="InterPro" id="IPR051120">
    <property type="entry name" value="ABC_AA/LPS_Transport"/>
</dbReference>
<dbReference type="InterPro" id="IPR032823">
    <property type="entry name" value="BCA_ABC_TP_C"/>
</dbReference>
<dbReference type="CDD" id="cd03219">
    <property type="entry name" value="ABC_Mj1267_LivG_branched"/>
    <property type="match status" value="1"/>
</dbReference>
<dbReference type="SUPFAM" id="SSF52540">
    <property type="entry name" value="P-loop containing nucleoside triphosphate hydrolases"/>
    <property type="match status" value="1"/>
</dbReference>
<reference evidence="5" key="1">
    <citation type="submission" date="2020-03" db="EMBL/GenBank/DDBJ databases">
        <title>Genome of Pelagibius litoralis DSM 21314T.</title>
        <authorList>
            <person name="Wang G."/>
        </authorList>
    </citation>
    <scope>NUCLEOTIDE SEQUENCE</scope>
    <source>
        <strain evidence="5">DSM 21314</strain>
    </source>
</reference>
<keyword evidence="1" id="KW-0813">Transport</keyword>
<dbReference type="InterPro" id="IPR027417">
    <property type="entry name" value="P-loop_NTPase"/>
</dbReference>
<name>A0A967F1W2_9PROT</name>
<gene>
    <name evidence="5" type="ORF">HBA54_23255</name>
</gene>
<organism evidence="5 6">
    <name type="scientific">Pelagibius litoralis</name>
    <dbReference type="NCBI Taxonomy" id="374515"/>
    <lineage>
        <taxon>Bacteria</taxon>
        <taxon>Pseudomonadati</taxon>
        <taxon>Pseudomonadota</taxon>
        <taxon>Alphaproteobacteria</taxon>
        <taxon>Rhodospirillales</taxon>
        <taxon>Rhodovibrionaceae</taxon>
        <taxon>Pelagibius</taxon>
    </lineage>
</organism>
<dbReference type="Proteomes" id="UP000761264">
    <property type="component" value="Unassembled WGS sequence"/>
</dbReference>
<dbReference type="PROSITE" id="PS00211">
    <property type="entry name" value="ABC_TRANSPORTER_1"/>
    <property type="match status" value="1"/>
</dbReference>
<dbReference type="AlphaFoldDB" id="A0A967F1W2"/>
<dbReference type="Gene3D" id="3.40.50.300">
    <property type="entry name" value="P-loop containing nucleotide triphosphate hydrolases"/>
    <property type="match status" value="1"/>
</dbReference>
<dbReference type="InterPro" id="IPR003439">
    <property type="entry name" value="ABC_transporter-like_ATP-bd"/>
</dbReference>
<dbReference type="EMBL" id="JAAQPH010000023">
    <property type="protein sequence ID" value="NIA71513.1"/>
    <property type="molecule type" value="Genomic_DNA"/>
</dbReference>
<keyword evidence="3 5" id="KW-0067">ATP-binding</keyword>
<dbReference type="PANTHER" id="PTHR45772:SF2">
    <property type="entry name" value="ABC TRANSPORTER ATP-BINDING PROTEIN"/>
    <property type="match status" value="1"/>
</dbReference>
<dbReference type="InterPro" id="IPR003593">
    <property type="entry name" value="AAA+_ATPase"/>
</dbReference>
<feature type="domain" description="ABC transporter" evidence="4">
    <location>
        <begin position="9"/>
        <end position="249"/>
    </location>
</feature>
<proteinExistence type="predicted"/>
<protein>
    <submittedName>
        <fullName evidence="5">ABC transporter ATP-binding protein</fullName>
    </submittedName>
</protein>
<dbReference type="InterPro" id="IPR017871">
    <property type="entry name" value="ABC_transporter-like_CS"/>
</dbReference>
<sequence length="252" mass="27928">MTAGESHILRADKISMRFGGFTALNDVSVAFPEGQLTAIIGPNGAGKSTFFNIISGAFPPSEGRIFFRGREITGTPQHRFARLGIAKSFQITNVFPQLTALENVRFAIQCMSQRFNVWTPRSRYRAMEEQAAALLEMVELHQHHHRLAMNLAHGEQRALEIALALACDPSLLLLDEPTAGMSPEETTVMMDLIIRLAGERTVILVEHKMKLIMGISNHLIVLHHGELLAEGTPDAVRANDEVRRVYLGQGDH</sequence>
<dbReference type="Pfam" id="PF12399">
    <property type="entry name" value="BCA_ABC_TP_C"/>
    <property type="match status" value="1"/>
</dbReference>
<keyword evidence="6" id="KW-1185">Reference proteome</keyword>
<dbReference type="GO" id="GO:0005524">
    <property type="term" value="F:ATP binding"/>
    <property type="evidence" value="ECO:0007669"/>
    <property type="project" value="UniProtKB-KW"/>
</dbReference>
<dbReference type="FunFam" id="3.40.50.300:FF:000421">
    <property type="entry name" value="Branched-chain amino acid ABC transporter ATP-binding protein"/>
    <property type="match status" value="1"/>
</dbReference>
<comment type="caution">
    <text evidence="5">The sequence shown here is derived from an EMBL/GenBank/DDBJ whole genome shotgun (WGS) entry which is preliminary data.</text>
</comment>
<evidence type="ECO:0000313" key="6">
    <source>
        <dbReference type="Proteomes" id="UP000761264"/>
    </source>
</evidence>
<evidence type="ECO:0000313" key="5">
    <source>
        <dbReference type="EMBL" id="NIA71513.1"/>
    </source>
</evidence>
<dbReference type="PROSITE" id="PS50893">
    <property type="entry name" value="ABC_TRANSPORTER_2"/>
    <property type="match status" value="1"/>
</dbReference>